<keyword evidence="1" id="KW-1133">Transmembrane helix</keyword>
<feature type="transmembrane region" description="Helical" evidence="1">
    <location>
        <begin position="237"/>
        <end position="254"/>
    </location>
</feature>
<name>A0ABS4HJD3_9STAP</name>
<feature type="transmembrane region" description="Helical" evidence="1">
    <location>
        <begin position="20"/>
        <end position="42"/>
    </location>
</feature>
<evidence type="ECO:0000313" key="3">
    <source>
        <dbReference type="Proteomes" id="UP001519348"/>
    </source>
</evidence>
<protein>
    <submittedName>
        <fullName evidence="2">ABC-2 type transport system permease protein</fullName>
    </submittedName>
</protein>
<feature type="transmembrane region" description="Helical" evidence="1">
    <location>
        <begin position="334"/>
        <end position="353"/>
    </location>
</feature>
<proteinExistence type="predicted"/>
<evidence type="ECO:0000256" key="1">
    <source>
        <dbReference type="SAM" id="Phobius"/>
    </source>
</evidence>
<keyword evidence="1" id="KW-0812">Transmembrane</keyword>
<feature type="transmembrane region" description="Helical" evidence="1">
    <location>
        <begin position="63"/>
        <end position="85"/>
    </location>
</feature>
<feature type="transmembrane region" description="Helical" evidence="1">
    <location>
        <begin position="302"/>
        <end position="322"/>
    </location>
</feature>
<gene>
    <name evidence="2" type="ORF">J2Z27_000051</name>
</gene>
<comment type="caution">
    <text evidence="2">The sequence shown here is derived from an EMBL/GenBank/DDBJ whole genome shotgun (WGS) entry which is preliminary data.</text>
</comment>
<keyword evidence="3" id="KW-1185">Reference proteome</keyword>
<feature type="transmembrane region" description="Helical" evidence="1">
    <location>
        <begin position="178"/>
        <end position="202"/>
    </location>
</feature>
<dbReference type="EMBL" id="JAGGKN010000001">
    <property type="protein sequence ID" value="MBP1951025.1"/>
    <property type="molecule type" value="Genomic_DNA"/>
</dbReference>
<reference evidence="2 3" key="1">
    <citation type="submission" date="2021-03" db="EMBL/GenBank/DDBJ databases">
        <title>Genomic Encyclopedia of Type Strains, Phase IV (KMG-IV): sequencing the most valuable type-strain genomes for metagenomic binning, comparative biology and taxonomic classification.</title>
        <authorList>
            <person name="Goeker M."/>
        </authorList>
    </citation>
    <scope>NUCLEOTIDE SEQUENCE [LARGE SCALE GENOMIC DNA]</scope>
    <source>
        <strain evidence="2 3">DSM 22420</strain>
    </source>
</reference>
<sequence>MKSQTSLLNKGLFSHFSGTIFWLTVVFMAMNIIALPLSLWIVTYDRDLIPGYTMPDNLLFQMSAGQIIIGMIFAVFLAMFLLNYLNDEASSDFMHSLPIKRTAVLTHALMTGFAAITIPLLITAVILLLERIVFIPEIALMEIGKWLLYSIFVNCVIFLISVFAGFLVNGIFLHLQMILLALFLPLALWGLIYGAAAVLFDGISQSFIEHSEPVLNATFPYIAVTQLYSGLDVTLNLVWAIIAAVLLLLSFVLYRYRKNEYVTDSFNYQWLKSALVAVLSTGGMLAMGTAVSLLFIPLSVTISIVGFIIGAIVTYIIAEMLFQKNAKIDMNWKTFLLTLIVIGVFWAIFIPAWSNYTSSVPEASKVDSVYVSSDYEYYTNISIEEYFEDGFLYDNHPRTIQNAVNIHEAAVQEKSVPGNYSGEETAILNIKYKMTDGTVMSRSFSTLKADAPLFADVNNLKNSQYDINSDFLANLKQHPDMIDLILFSGMVNADKSFIDDYKENTDALMSYNPYIVNQTGQVEMSANYKNNYESGFSSIYNSAVLDRIHASDISVSDTLFLDQSSAMYVAEPEQADMADFFTDYHSLNIEELTEKYNLKALSEAEKEETLTAVNNGELAPEGNKLLLFSYPNYTATSEDYAADIDFSIIAIQ</sequence>
<dbReference type="RefSeq" id="WP_186090711.1">
    <property type="nucleotide sequence ID" value="NZ_BMCN01000001.1"/>
</dbReference>
<organism evidence="2 3">
    <name type="scientific">Jeotgalicoccus aerolatus</name>
    <dbReference type="NCBI Taxonomy" id="709510"/>
    <lineage>
        <taxon>Bacteria</taxon>
        <taxon>Bacillati</taxon>
        <taxon>Bacillota</taxon>
        <taxon>Bacilli</taxon>
        <taxon>Bacillales</taxon>
        <taxon>Staphylococcaceae</taxon>
        <taxon>Jeotgalicoccus</taxon>
    </lineage>
</organism>
<accession>A0ABS4HJD3</accession>
<keyword evidence="1" id="KW-0472">Membrane</keyword>
<dbReference type="Proteomes" id="UP001519348">
    <property type="component" value="Unassembled WGS sequence"/>
</dbReference>
<feature type="transmembrane region" description="Helical" evidence="1">
    <location>
        <begin position="105"/>
        <end position="134"/>
    </location>
</feature>
<evidence type="ECO:0000313" key="2">
    <source>
        <dbReference type="EMBL" id="MBP1951025.1"/>
    </source>
</evidence>
<feature type="transmembrane region" description="Helical" evidence="1">
    <location>
        <begin position="274"/>
        <end position="296"/>
    </location>
</feature>
<feature type="transmembrane region" description="Helical" evidence="1">
    <location>
        <begin position="146"/>
        <end position="172"/>
    </location>
</feature>